<dbReference type="STRING" id="13706.A0A1X2HPP5"/>
<keyword evidence="10" id="KW-1185">Reference proteome</keyword>
<evidence type="ECO:0000259" key="8">
    <source>
        <dbReference type="PROSITE" id="PS50157"/>
    </source>
</evidence>
<dbReference type="GO" id="GO:0005634">
    <property type="term" value="C:nucleus"/>
    <property type="evidence" value="ECO:0007669"/>
    <property type="project" value="UniProtKB-SubCell"/>
</dbReference>
<dbReference type="GO" id="GO:0008270">
    <property type="term" value="F:zinc ion binding"/>
    <property type="evidence" value="ECO:0007669"/>
    <property type="project" value="UniProtKB-KW"/>
</dbReference>
<dbReference type="Proteomes" id="UP000242180">
    <property type="component" value="Unassembled WGS sequence"/>
</dbReference>
<evidence type="ECO:0000313" key="10">
    <source>
        <dbReference type="Proteomes" id="UP000242180"/>
    </source>
</evidence>
<keyword evidence="6" id="KW-0539">Nucleus</keyword>
<dbReference type="GO" id="GO:0000978">
    <property type="term" value="F:RNA polymerase II cis-regulatory region sequence-specific DNA binding"/>
    <property type="evidence" value="ECO:0007669"/>
    <property type="project" value="TreeGrafter"/>
</dbReference>
<dbReference type="PROSITE" id="PS50157">
    <property type="entry name" value="ZINC_FINGER_C2H2_2"/>
    <property type="match status" value="1"/>
</dbReference>
<dbReference type="Pfam" id="PF00096">
    <property type="entry name" value="zf-C2H2"/>
    <property type="match status" value="1"/>
</dbReference>
<dbReference type="SUPFAM" id="SSF57667">
    <property type="entry name" value="beta-beta-alpha zinc fingers"/>
    <property type="match status" value="1"/>
</dbReference>
<accession>A0A1X2HPP5</accession>
<reference evidence="9 10" key="1">
    <citation type="submission" date="2016-07" db="EMBL/GenBank/DDBJ databases">
        <title>Pervasive Adenine N6-methylation of Active Genes in Fungi.</title>
        <authorList>
            <consortium name="DOE Joint Genome Institute"/>
            <person name="Mondo S.J."/>
            <person name="Dannebaum R.O."/>
            <person name="Kuo R.C."/>
            <person name="Labutti K."/>
            <person name="Haridas S."/>
            <person name="Kuo A."/>
            <person name="Salamov A."/>
            <person name="Ahrendt S.R."/>
            <person name="Lipzen A."/>
            <person name="Sullivan W."/>
            <person name="Andreopoulos W.B."/>
            <person name="Clum A."/>
            <person name="Lindquist E."/>
            <person name="Daum C."/>
            <person name="Ramamoorthy G.K."/>
            <person name="Gryganskyi A."/>
            <person name="Culley D."/>
            <person name="Magnuson J.K."/>
            <person name="James T.Y."/>
            <person name="O'Malley M.A."/>
            <person name="Stajich J.E."/>
            <person name="Spatafora J.W."/>
            <person name="Visel A."/>
            <person name="Grigoriev I.V."/>
        </authorList>
    </citation>
    <scope>NUCLEOTIDE SEQUENCE [LARGE SCALE GENOMIC DNA]</scope>
    <source>
        <strain evidence="9 10">NRRL 2496</strain>
    </source>
</reference>
<evidence type="ECO:0000256" key="5">
    <source>
        <dbReference type="ARBA" id="ARBA00022833"/>
    </source>
</evidence>
<evidence type="ECO:0000256" key="4">
    <source>
        <dbReference type="ARBA" id="ARBA00022771"/>
    </source>
</evidence>
<protein>
    <recommendedName>
        <fullName evidence="8">C2H2-type domain-containing protein</fullName>
    </recommendedName>
</protein>
<dbReference type="Gene3D" id="3.30.160.60">
    <property type="entry name" value="Classic Zinc Finger"/>
    <property type="match status" value="2"/>
</dbReference>
<proteinExistence type="predicted"/>
<dbReference type="InterPro" id="IPR036236">
    <property type="entry name" value="Znf_C2H2_sf"/>
</dbReference>
<comment type="subcellular location">
    <subcellularLocation>
        <location evidence="1">Nucleus</location>
    </subcellularLocation>
</comment>
<feature type="non-terminal residue" evidence="9">
    <location>
        <position position="51"/>
    </location>
</feature>
<organism evidence="9 10">
    <name type="scientific">Syncephalastrum racemosum</name>
    <name type="common">Filamentous fungus</name>
    <dbReference type="NCBI Taxonomy" id="13706"/>
    <lineage>
        <taxon>Eukaryota</taxon>
        <taxon>Fungi</taxon>
        <taxon>Fungi incertae sedis</taxon>
        <taxon>Mucoromycota</taxon>
        <taxon>Mucoromycotina</taxon>
        <taxon>Mucoromycetes</taxon>
        <taxon>Mucorales</taxon>
        <taxon>Syncephalastraceae</taxon>
        <taxon>Syncephalastrum</taxon>
    </lineage>
</organism>
<dbReference type="SMART" id="SM00355">
    <property type="entry name" value="ZnF_C2H2"/>
    <property type="match status" value="2"/>
</dbReference>
<evidence type="ECO:0000256" key="7">
    <source>
        <dbReference type="PROSITE-ProRule" id="PRU00042"/>
    </source>
</evidence>
<dbReference type="FunFam" id="3.30.160.60:FF:001498">
    <property type="entry name" value="Zinc finger protein 404"/>
    <property type="match status" value="1"/>
</dbReference>
<keyword evidence="3" id="KW-0677">Repeat</keyword>
<keyword evidence="5" id="KW-0862">Zinc</keyword>
<dbReference type="OMA" id="ESSCICE"/>
<name>A0A1X2HPP5_SYNRA</name>
<feature type="non-terminal residue" evidence="9">
    <location>
        <position position="1"/>
    </location>
</feature>
<keyword evidence="4 7" id="KW-0863">Zinc-finger</keyword>
<dbReference type="EMBL" id="MCGN01000002">
    <property type="protein sequence ID" value="ORZ00866.1"/>
    <property type="molecule type" value="Genomic_DNA"/>
</dbReference>
<dbReference type="AlphaFoldDB" id="A0A1X2HPP5"/>
<dbReference type="OrthoDB" id="8922241at2759"/>
<dbReference type="InterPro" id="IPR013087">
    <property type="entry name" value="Znf_C2H2_type"/>
</dbReference>
<gene>
    <name evidence="9" type="ORF">BCR43DRAFT_423367</name>
</gene>
<evidence type="ECO:0000256" key="3">
    <source>
        <dbReference type="ARBA" id="ARBA00022737"/>
    </source>
</evidence>
<dbReference type="PANTHER" id="PTHR23235">
    <property type="entry name" value="KRUEPPEL-LIKE TRANSCRIPTION FACTOR"/>
    <property type="match status" value="1"/>
</dbReference>
<sequence length="51" mass="6105">KPYACSHCKRSFMRRHDLARHTRTHTGDKPYVCPCCLKAFPRSDARCRHFR</sequence>
<comment type="caution">
    <text evidence="9">The sequence shown here is derived from an EMBL/GenBank/DDBJ whole genome shotgun (WGS) entry which is preliminary data.</text>
</comment>
<evidence type="ECO:0000313" key="9">
    <source>
        <dbReference type="EMBL" id="ORZ00866.1"/>
    </source>
</evidence>
<dbReference type="GO" id="GO:0000981">
    <property type="term" value="F:DNA-binding transcription factor activity, RNA polymerase II-specific"/>
    <property type="evidence" value="ECO:0007669"/>
    <property type="project" value="TreeGrafter"/>
</dbReference>
<keyword evidence="2" id="KW-0479">Metal-binding</keyword>
<dbReference type="PROSITE" id="PS00028">
    <property type="entry name" value="ZINC_FINGER_C2H2_1"/>
    <property type="match status" value="1"/>
</dbReference>
<feature type="domain" description="C2H2-type" evidence="8">
    <location>
        <begin position="3"/>
        <end position="30"/>
    </location>
</feature>
<dbReference type="PANTHER" id="PTHR23235:SF120">
    <property type="entry name" value="KRUPPEL-LIKE FACTOR 15"/>
    <property type="match status" value="1"/>
</dbReference>
<dbReference type="InParanoid" id="A0A1X2HPP5"/>
<evidence type="ECO:0000256" key="2">
    <source>
        <dbReference type="ARBA" id="ARBA00022723"/>
    </source>
</evidence>
<evidence type="ECO:0000256" key="1">
    <source>
        <dbReference type="ARBA" id="ARBA00004123"/>
    </source>
</evidence>
<evidence type="ECO:0000256" key="6">
    <source>
        <dbReference type="ARBA" id="ARBA00023242"/>
    </source>
</evidence>